<dbReference type="Proteomes" id="UP000642070">
    <property type="component" value="Unassembled WGS sequence"/>
</dbReference>
<evidence type="ECO:0000313" key="2">
    <source>
        <dbReference type="Proteomes" id="UP000642070"/>
    </source>
</evidence>
<keyword evidence="2" id="KW-1185">Reference proteome</keyword>
<name>A0A917TH85_9ACTN</name>
<dbReference type="EMBL" id="BMPI01000010">
    <property type="protein sequence ID" value="GGM23109.1"/>
    <property type="molecule type" value="Genomic_DNA"/>
</dbReference>
<protein>
    <submittedName>
        <fullName evidence="1">Uncharacterized protein</fullName>
    </submittedName>
</protein>
<comment type="caution">
    <text evidence="1">The sequence shown here is derived from an EMBL/GenBank/DDBJ whole genome shotgun (WGS) entry which is preliminary data.</text>
</comment>
<proteinExistence type="predicted"/>
<gene>
    <name evidence="1" type="ORF">GCM10007977_025400</name>
</gene>
<evidence type="ECO:0000313" key="1">
    <source>
        <dbReference type="EMBL" id="GGM23109.1"/>
    </source>
</evidence>
<reference evidence="1" key="1">
    <citation type="journal article" date="2014" name="Int. J. Syst. Evol. Microbiol.">
        <title>Complete genome sequence of Corynebacterium casei LMG S-19264T (=DSM 44701T), isolated from a smear-ripened cheese.</title>
        <authorList>
            <consortium name="US DOE Joint Genome Institute (JGI-PGF)"/>
            <person name="Walter F."/>
            <person name="Albersmeier A."/>
            <person name="Kalinowski J."/>
            <person name="Ruckert C."/>
        </authorList>
    </citation>
    <scope>NUCLEOTIDE SEQUENCE</scope>
    <source>
        <strain evidence="1">JCM 19831</strain>
    </source>
</reference>
<organism evidence="1 2">
    <name type="scientific">Dactylosporangium sucinum</name>
    <dbReference type="NCBI Taxonomy" id="1424081"/>
    <lineage>
        <taxon>Bacteria</taxon>
        <taxon>Bacillati</taxon>
        <taxon>Actinomycetota</taxon>
        <taxon>Actinomycetes</taxon>
        <taxon>Micromonosporales</taxon>
        <taxon>Micromonosporaceae</taxon>
        <taxon>Dactylosporangium</taxon>
    </lineage>
</organism>
<dbReference type="RefSeq" id="WP_190249985.1">
    <property type="nucleotide sequence ID" value="NZ_BMPI01000010.1"/>
</dbReference>
<accession>A0A917TH85</accession>
<dbReference type="AlphaFoldDB" id="A0A917TH85"/>
<sequence>MATGPDDPDRLLVPQDLFAGDRFWSALDRLADRRGHGGHQRVLVGFTDPTSHYELQCLPCGRPIATMDVRRDTEPS</sequence>
<reference evidence="1" key="2">
    <citation type="submission" date="2020-09" db="EMBL/GenBank/DDBJ databases">
        <authorList>
            <person name="Sun Q."/>
            <person name="Ohkuma M."/>
        </authorList>
    </citation>
    <scope>NUCLEOTIDE SEQUENCE</scope>
    <source>
        <strain evidence="1">JCM 19831</strain>
    </source>
</reference>